<keyword evidence="2" id="KW-0812">Transmembrane</keyword>
<feature type="region of interest" description="Disordered" evidence="1">
    <location>
        <begin position="172"/>
        <end position="454"/>
    </location>
</feature>
<feature type="compositionally biased region" description="Low complexity" evidence="1">
    <location>
        <begin position="196"/>
        <end position="235"/>
    </location>
</feature>
<comment type="caution">
    <text evidence="3">The sequence shown here is derived from an EMBL/GenBank/DDBJ whole genome shotgun (WGS) entry which is preliminary data.</text>
</comment>
<feature type="region of interest" description="Disordered" evidence="1">
    <location>
        <begin position="1"/>
        <end position="139"/>
    </location>
</feature>
<feature type="compositionally biased region" description="Polar residues" evidence="1">
    <location>
        <begin position="415"/>
        <end position="425"/>
    </location>
</feature>
<reference evidence="3" key="1">
    <citation type="submission" date="2021-01" db="EMBL/GenBank/DDBJ databases">
        <authorList>
            <person name="Kaushik A."/>
        </authorList>
    </citation>
    <scope>NUCLEOTIDE SEQUENCE</scope>
    <source>
        <strain evidence="3">AG4-R118</strain>
        <strain evidence="4">AG4-RS23</strain>
    </source>
</reference>
<feature type="compositionally biased region" description="Low complexity" evidence="1">
    <location>
        <begin position="79"/>
        <end position="89"/>
    </location>
</feature>
<evidence type="ECO:0000313" key="4">
    <source>
        <dbReference type="EMBL" id="CAE6494138.1"/>
    </source>
</evidence>
<feature type="compositionally biased region" description="Polar residues" evidence="1">
    <location>
        <begin position="120"/>
        <end position="135"/>
    </location>
</feature>
<feature type="transmembrane region" description="Helical" evidence="2">
    <location>
        <begin position="498"/>
        <end position="519"/>
    </location>
</feature>
<dbReference type="OrthoDB" id="3164299at2759"/>
<sequence>MTSQPRPWSPQHPAHYVEPSTDPRGVENYLASQQQQQQAGHPQPPQPGYTTQPQTGYNQPQMSSFTQPTQGFPNPNSNPQTYTPQTYTPNSGYPQPRPPLPPPPPLGAHRQMSLPMPSHGYNTHGNHAQQPTDTSVEALDLAEYSARLNAQQAGYSSYPGYGSNVRSAYGVHPQSAHSVHPQPAYGSQPPPGYATPPQGGYAYGAQAQSGYASQPPAVTYPTQPTTATYQTPVTAHQSQPTTAYPPQPPSTTHQTPPTSTNYNPQPPVRAGTANVADFIDVGPFTYSGIREMSPPPRRQGSPQRPQRHESPQRPQRFESPQRAQRQESPQRAPKNESPQRPSTQSPAPRGHLPWASENSNTNDRDPGDPDLVYPPSSPHRNDSNSFPFNVQAQSQPQAHDSASESTHSPEERNPNETSYFSPDPSTENKDKKDWGVRDVGERAGDINSDGKLISRGPRKRMATRALEVLCAIGAVVACIYAFAVPKPNPAAPPASKPAVYVIVVLGFLTIIAFTYVYVIRGLFGVGVNKDDPYAHAMVLPISRHRPGQSKKSKGQSNVQVNLIVDPSAFAPKQESNLTPGVPWSEQQTSGGVFTSYEREKARLAARKGLWWALGLDIVGALAWGTAFVLAMVGPRCPVGGYSGWCDAFNGAVACSCIGCVLFIVSGVFVGQDLVASRGSDRKLGRGY</sequence>
<organism evidence="3 5">
    <name type="scientific">Rhizoctonia solani</name>
    <dbReference type="NCBI Taxonomy" id="456999"/>
    <lineage>
        <taxon>Eukaryota</taxon>
        <taxon>Fungi</taxon>
        <taxon>Dikarya</taxon>
        <taxon>Basidiomycota</taxon>
        <taxon>Agaricomycotina</taxon>
        <taxon>Agaricomycetes</taxon>
        <taxon>Cantharellales</taxon>
        <taxon>Ceratobasidiaceae</taxon>
        <taxon>Rhizoctonia</taxon>
    </lineage>
</organism>
<feature type="compositionally biased region" description="Basic and acidic residues" evidence="1">
    <location>
        <begin position="426"/>
        <end position="444"/>
    </location>
</feature>
<feature type="transmembrane region" description="Helical" evidence="2">
    <location>
        <begin position="650"/>
        <end position="675"/>
    </location>
</feature>
<accession>A0A8H3AZ04</accession>
<feature type="transmembrane region" description="Helical" evidence="2">
    <location>
        <begin position="608"/>
        <end position="630"/>
    </location>
</feature>
<proteinExistence type="predicted"/>
<feature type="compositionally biased region" description="Polar residues" evidence="1">
    <location>
        <begin position="383"/>
        <end position="406"/>
    </location>
</feature>
<keyword evidence="2" id="KW-0472">Membrane</keyword>
<evidence type="ECO:0000256" key="2">
    <source>
        <dbReference type="SAM" id="Phobius"/>
    </source>
</evidence>
<feature type="compositionally biased region" description="Low complexity" evidence="1">
    <location>
        <begin position="48"/>
        <end position="57"/>
    </location>
</feature>
<gene>
    <name evidence="4" type="ORF">RDB_LOCUS115216</name>
    <name evidence="3" type="ORF">RDB_LOCUS55295</name>
</gene>
<feature type="compositionally biased region" description="Low complexity" evidence="1">
    <location>
        <begin position="250"/>
        <end position="260"/>
    </location>
</feature>
<feature type="transmembrane region" description="Helical" evidence="2">
    <location>
        <begin position="465"/>
        <end position="483"/>
    </location>
</feature>
<dbReference type="EMBL" id="CAJMWY010002762">
    <property type="protein sequence ID" value="CAE6494138.1"/>
    <property type="molecule type" value="Genomic_DNA"/>
</dbReference>
<feature type="compositionally biased region" description="Polar residues" evidence="1">
    <location>
        <begin position="336"/>
        <end position="346"/>
    </location>
</feature>
<name>A0A8H3AZ04_9AGAM</name>
<feature type="compositionally biased region" description="Pro residues" evidence="1">
    <location>
        <begin position="95"/>
        <end position="106"/>
    </location>
</feature>
<dbReference type="Proteomes" id="UP000663888">
    <property type="component" value="Unassembled WGS sequence"/>
</dbReference>
<evidence type="ECO:0000313" key="5">
    <source>
        <dbReference type="Proteomes" id="UP000663888"/>
    </source>
</evidence>
<feature type="compositionally biased region" description="Polar residues" evidence="1">
    <location>
        <begin position="58"/>
        <end position="78"/>
    </location>
</feature>
<dbReference type="EMBL" id="CAJMWX010001013">
    <property type="protein sequence ID" value="CAE6443908.1"/>
    <property type="molecule type" value="Genomic_DNA"/>
</dbReference>
<dbReference type="AlphaFoldDB" id="A0A8H3AZ04"/>
<keyword evidence="2" id="KW-1133">Transmembrane helix</keyword>
<evidence type="ECO:0000313" key="3">
    <source>
        <dbReference type="EMBL" id="CAE6443908.1"/>
    </source>
</evidence>
<dbReference type="Proteomes" id="UP000663861">
    <property type="component" value="Unassembled WGS sequence"/>
</dbReference>
<protein>
    <submittedName>
        <fullName evidence="3">Uncharacterized protein</fullName>
    </submittedName>
</protein>
<evidence type="ECO:0000256" key="1">
    <source>
        <dbReference type="SAM" id="MobiDB-lite"/>
    </source>
</evidence>